<organism evidence="6 7">
    <name type="scientific">Kineosporia succinea</name>
    <dbReference type="NCBI Taxonomy" id="84632"/>
    <lineage>
        <taxon>Bacteria</taxon>
        <taxon>Bacillati</taxon>
        <taxon>Actinomycetota</taxon>
        <taxon>Actinomycetes</taxon>
        <taxon>Kineosporiales</taxon>
        <taxon>Kineosporiaceae</taxon>
        <taxon>Kineosporia</taxon>
    </lineage>
</organism>
<accession>A0ABT9P8I2</accession>
<dbReference type="Gene3D" id="3.60.20.10">
    <property type="entry name" value="Glutamine Phosphoribosylpyrophosphate, subunit 1, domain 1"/>
    <property type="match status" value="1"/>
</dbReference>
<dbReference type="Pfam" id="PF00227">
    <property type="entry name" value="Proteasome"/>
    <property type="match status" value="1"/>
</dbReference>
<feature type="region of interest" description="Disordered" evidence="5">
    <location>
        <begin position="187"/>
        <end position="210"/>
    </location>
</feature>
<feature type="compositionally biased region" description="Low complexity" evidence="5">
    <location>
        <begin position="240"/>
        <end position="250"/>
    </location>
</feature>
<dbReference type="RefSeq" id="WP_307246217.1">
    <property type="nucleotide sequence ID" value="NZ_JAUSQZ010000001.1"/>
</dbReference>
<evidence type="ECO:0000256" key="3">
    <source>
        <dbReference type="HAMAP-Rule" id="MF_00289"/>
    </source>
</evidence>
<evidence type="ECO:0000256" key="5">
    <source>
        <dbReference type="SAM" id="MobiDB-lite"/>
    </source>
</evidence>
<comment type="activity regulation">
    <text evidence="3">The formation of the proteasomal ATPase ARC-20S proteasome complex, likely via the docking of the C-termini of ARC into the intersubunit pockets in the alpha-rings, may trigger opening of the gate for substrate entry. Interconversion between the open-gate and close-gate conformations leads to a dynamic regulation of the 20S proteasome proteolysis activity.</text>
</comment>
<comment type="subunit">
    <text evidence="3">The 20S proteasome core is composed of 14 alpha and 14 beta subunits that assemble into four stacked heptameric rings, resulting in a barrel-shaped structure. The two inner rings, each composed of seven catalytic beta subunits, are sandwiched by two outer rings, each composed of seven alpha subunits. The catalytic chamber with the active sites is on the inside of the barrel. Has a gated structure, the ends of the cylinder being occluded by the N-termini of the alpha-subunits. Is capped by the proteasome-associated ATPase, ARC.</text>
</comment>
<dbReference type="GO" id="GO:0000502">
    <property type="term" value="C:proteasome complex"/>
    <property type="evidence" value="ECO:0007669"/>
    <property type="project" value="UniProtKB-KW"/>
</dbReference>
<protein>
    <recommendedName>
        <fullName evidence="3">Proteasome subunit alpha</fullName>
    </recommendedName>
    <alternativeName>
        <fullName evidence="3">20S proteasome alpha subunit</fullName>
    </alternativeName>
    <alternativeName>
        <fullName evidence="3">Proteasome core protein PrcA</fullName>
    </alternativeName>
</protein>
<feature type="compositionally biased region" description="Basic and acidic residues" evidence="5">
    <location>
        <begin position="251"/>
        <end position="261"/>
    </location>
</feature>
<comment type="function">
    <text evidence="3">Component of the proteasome core, a large protease complex with broad specificity involved in protein degradation.</text>
</comment>
<comment type="pathway">
    <text evidence="3">Protein degradation; proteasomal Pup-dependent pathway.</text>
</comment>
<name>A0ABT9P8I2_9ACTN</name>
<dbReference type="GO" id="GO:0016787">
    <property type="term" value="F:hydrolase activity"/>
    <property type="evidence" value="ECO:0007669"/>
    <property type="project" value="UniProtKB-KW"/>
</dbReference>
<dbReference type="PROSITE" id="PS51475">
    <property type="entry name" value="PROTEASOME_ALPHA_2"/>
    <property type="match status" value="1"/>
</dbReference>
<keyword evidence="7" id="KW-1185">Reference proteome</keyword>
<evidence type="ECO:0000256" key="1">
    <source>
        <dbReference type="ARBA" id="ARBA00022490"/>
    </source>
</evidence>
<dbReference type="InterPro" id="IPR029055">
    <property type="entry name" value="Ntn_hydrolases_N"/>
</dbReference>
<feature type="compositionally biased region" description="Pro residues" evidence="5">
    <location>
        <begin position="269"/>
        <end position="278"/>
    </location>
</feature>
<dbReference type="InterPro" id="IPR001353">
    <property type="entry name" value="Proteasome_sua/b"/>
</dbReference>
<dbReference type="NCBIfam" id="TIGR03691">
    <property type="entry name" value="20S_bact_alpha"/>
    <property type="match status" value="1"/>
</dbReference>
<dbReference type="HAMAP" id="MF_00289_B">
    <property type="entry name" value="Proteasome_A_B"/>
    <property type="match status" value="1"/>
</dbReference>
<evidence type="ECO:0000256" key="2">
    <source>
        <dbReference type="ARBA" id="ARBA00022942"/>
    </source>
</evidence>
<evidence type="ECO:0000313" key="7">
    <source>
        <dbReference type="Proteomes" id="UP001235712"/>
    </source>
</evidence>
<dbReference type="SUPFAM" id="SSF56235">
    <property type="entry name" value="N-terminal nucleophile aminohydrolases (Ntn hydrolases)"/>
    <property type="match status" value="1"/>
</dbReference>
<dbReference type="Proteomes" id="UP001235712">
    <property type="component" value="Unassembled WGS sequence"/>
</dbReference>
<dbReference type="EMBL" id="JAUSQZ010000001">
    <property type="protein sequence ID" value="MDP9828734.1"/>
    <property type="molecule type" value="Genomic_DNA"/>
</dbReference>
<keyword evidence="6" id="KW-0378">Hydrolase</keyword>
<dbReference type="CDD" id="cd01906">
    <property type="entry name" value="proteasome_protease_HslV"/>
    <property type="match status" value="1"/>
</dbReference>
<dbReference type="InterPro" id="IPR023332">
    <property type="entry name" value="Proteasome_alpha-type"/>
</dbReference>
<feature type="region of interest" description="Disordered" evidence="5">
    <location>
        <begin position="237"/>
        <end position="297"/>
    </location>
</feature>
<comment type="subcellular location">
    <subcellularLocation>
        <location evidence="3">Cytoplasm</location>
    </subcellularLocation>
</comment>
<proteinExistence type="inferred from homology"/>
<comment type="caution">
    <text evidence="6">The sequence shown here is derived from an EMBL/GenBank/DDBJ whole genome shotgun (WGS) entry which is preliminary data.</text>
</comment>
<keyword evidence="1 3" id="KW-0963">Cytoplasm</keyword>
<gene>
    <name evidence="3" type="primary">prcA</name>
    <name evidence="6" type="ORF">J2S57_004483</name>
</gene>
<evidence type="ECO:0000313" key="6">
    <source>
        <dbReference type="EMBL" id="MDP9828734.1"/>
    </source>
</evidence>
<evidence type="ECO:0000256" key="4">
    <source>
        <dbReference type="PROSITE-ProRule" id="PRU00808"/>
    </source>
</evidence>
<sequence>MSMPFYVPPEQQMKDRADYARRNIARGRPVIVLGYDNGIAFVAENASRSLHKISEIYDRIAFAAAGRYNEFENLRVAGVRYADLRGYSYDRSDVTARGLANAYAQILGNVFTQDSKPMEVELAVAQVGETPETDQIYRLTYDGSVADEQGFVVMGGQADAIATGMQERWRPGLTLSAALTLAVEMLSRDSGNGSGGNGTDTPGGRTLTSDRLEVAVLDRARPRRAFRRLGGQLLEALLAPDDPTTDVPSSDDSRPGKHDTLTGEQAPETPVPPAPAPGDPVSSEPDQQPGHPEGEGA</sequence>
<comment type="similarity">
    <text evidence="3 4">Belongs to the peptidase T1A family.</text>
</comment>
<keyword evidence="2 3" id="KW-0647">Proteasome</keyword>
<dbReference type="InterPro" id="IPR022296">
    <property type="entry name" value="Proteasome_asu_bac"/>
</dbReference>
<reference evidence="6 7" key="1">
    <citation type="submission" date="2023-07" db="EMBL/GenBank/DDBJ databases">
        <title>Sequencing the genomes of 1000 actinobacteria strains.</title>
        <authorList>
            <person name="Klenk H.-P."/>
        </authorList>
    </citation>
    <scope>NUCLEOTIDE SEQUENCE [LARGE SCALE GENOMIC DNA]</scope>
    <source>
        <strain evidence="6 7">DSM 44388</strain>
    </source>
</reference>